<evidence type="ECO:0000256" key="5">
    <source>
        <dbReference type="ARBA" id="ARBA00022598"/>
    </source>
</evidence>
<dbReference type="Pfam" id="PF09334">
    <property type="entry name" value="tRNA-synt_1g"/>
    <property type="match status" value="1"/>
</dbReference>
<dbReference type="SUPFAM" id="SSF57770">
    <property type="entry name" value="Methionyl-tRNA synthetase (MetRS), Zn-domain"/>
    <property type="match status" value="1"/>
</dbReference>
<reference evidence="15 16" key="1">
    <citation type="journal article" date="2014" name="Nature">
        <title>An environmental bacterial taxon with a large and distinct metabolic repertoire.</title>
        <authorList>
            <person name="Wilson M.C."/>
            <person name="Mori T."/>
            <person name="Ruckert C."/>
            <person name="Uria A.R."/>
            <person name="Helf M.J."/>
            <person name="Takada K."/>
            <person name="Gernert C."/>
            <person name="Steffens U.A."/>
            <person name="Heycke N."/>
            <person name="Schmitt S."/>
            <person name="Rinke C."/>
            <person name="Helfrich E.J."/>
            <person name="Brachmann A.O."/>
            <person name="Gurgui C."/>
            <person name="Wakimoto T."/>
            <person name="Kracht M."/>
            <person name="Crusemann M."/>
            <person name="Hentschel U."/>
            <person name="Abe I."/>
            <person name="Matsunaga S."/>
            <person name="Kalinowski J."/>
            <person name="Takeyama H."/>
            <person name="Piel J."/>
        </authorList>
    </citation>
    <scope>NUCLEOTIDE SEQUENCE [LARGE SCALE GENOMIC DNA]</scope>
    <source>
        <strain evidence="16">TSY1</strain>
    </source>
</reference>
<comment type="subcellular location">
    <subcellularLocation>
        <location evidence="2 12">Cytoplasm</location>
    </subcellularLocation>
</comment>
<dbReference type="HAMAP" id="MF_00098">
    <property type="entry name" value="Met_tRNA_synth_type1"/>
    <property type="match status" value="1"/>
</dbReference>
<keyword evidence="8 12" id="KW-0067">ATP-binding</keyword>
<dbReference type="Gene3D" id="2.20.28.20">
    <property type="entry name" value="Methionyl-tRNA synthetase, Zn-domain"/>
    <property type="match status" value="1"/>
</dbReference>
<comment type="similarity">
    <text evidence="3 12">Belongs to the class-I aminoacyl-tRNA synthetase family. MetG type 1 subfamily.</text>
</comment>
<dbReference type="InterPro" id="IPR014758">
    <property type="entry name" value="Met-tRNA_synth"/>
</dbReference>
<feature type="short sequence motif" description="'KMSKS' region" evidence="12">
    <location>
        <begin position="342"/>
        <end position="346"/>
    </location>
</feature>
<dbReference type="Gene3D" id="1.10.730.10">
    <property type="entry name" value="Isoleucyl-tRNA Synthetase, Domain 1"/>
    <property type="match status" value="1"/>
</dbReference>
<keyword evidence="16" id="KW-1185">Reference proteome</keyword>
<feature type="binding site" evidence="12">
    <location>
        <position position="345"/>
    </location>
    <ligand>
        <name>ATP</name>
        <dbReference type="ChEBI" id="CHEBI:30616"/>
    </ligand>
</feature>
<dbReference type="GO" id="GO:0046872">
    <property type="term" value="F:metal ion binding"/>
    <property type="evidence" value="ECO:0007669"/>
    <property type="project" value="UniProtKB-KW"/>
</dbReference>
<evidence type="ECO:0000259" key="13">
    <source>
        <dbReference type="Pfam" id="PF09334"/>
    </source>
</evidence>
<dbReference type="GO" id="GO:0006431">
    <property type="term" value="P:methionyl-tRNA aminoacylation"/>
    <property type="evidence" value="ECO:0007669"/>
    <property type="project" value="UniProtKB-UniRule"/>
</dbReference>
<evidence type="ECO:0000256" key="6">
    <source>
        <dbReference type="ARBA" id="ARBA00022741"/>
    </source>
</evidence>
<dbReference type="FunFam" id="2.20.28.20:FF:000001">
    <property type="entry name" value="Methionine--tRNA ligase"/>
    <property type="match status" value="1"/>
</dbReference>
<evidence type="ECO:0000256" key="1">
    <source>
        <dbReference type="ARBA" id="ARBA00003314"/>
    </source>
</evidence>
<dbReference type="SUPFAM" id="SSF52374">
    <property type="entry name" value="Nucleotidylyl transferase"/>
    <property type="match status" value="1"/>
</dbReference>
<proteinExistence type="inferred from homology"/>
<dbReference type="EMBL" id="AZHW01001104">
    <property type="protein sequence ID" value="ETW94206.1"/>
    <property type="molecule type" value="Genomic_DNA"/>
</dbReference>
<dbReference type="CDD" id="cd07957">
    <property type="entry name" value="Anticodon_Ia_Met"/>
    <property type="match status" value="1"/>
</dbReference>
<dbReference type="InterPro" id="IPR029038">
    <property type="entry name" value="MetRS_Zn"/>
</dbReference>
<evidence type="ECO:0000259" key="14">
    <source>
        <dbReference type="Pfam" id="PF19303"/>
    </source>
</evidence>
<dbReference type="PANTHER" id="PTHR45765:SF1">
    <property type="entry name" value="METHIONINE--TRNA LIGASE, CYTOPLASMIC"/>
    <property type="match status" value="1"/>
</dbReference>
<feature type="domain" description="Methionyl/Leucyl tRNA synthetase" evidence="13">
    <location>
        <begin position="6"/>
        <end position="406"/>
    </location>
</feature>
<comment type="function">
    <text evidence="1 12">Is required not only for elongation of protein synthesis but also for the initiation of all mRNA translation through initiator tRNA(fMet) aminoacylation.</text>
</comment>
<dbReference type="PATRIC" id="fig|1429438.4.peg.6738"/>
<comment type="caution">
    <text evidence="15">The sequence shown here is derived from an EMBL/GenBank/DDBJ whole genome shotgun (WGS) entry which is preliminary data.</text>
</comment>
<dbReference type="InterPro" id="IPR001412">
    <property type="entry name" value="aa-tRNA-synth_I_CS"/>
</dbReference>
<feature type="binding site" evidence="12">
    <location>
        <position position="160"/>
    </location>
    <ligand>
        <name>Zn(2+)</name>
        <dbReference type="ChEBI" id="CHEBI:29105"/>
    </ligand>
</feature>
<dbReference type="HOGENOM" id="CLU_009710_1_2_7"/>
<evidence type="ECO:0000256" key="4">
    <source>
        <dbReference type="ARBA" id="ARBA00022490"/>
    </source>
</evidence>
<dbReference type="InterPro" id="IPR015413">
    <property type="entry name" value="Methionyl/Leucyl_tRNA_Synth"/>
</dbReference>
<keyword evidence="4 12" id="KW-0963">Cytoplasm</keyword>
<dbReference type="InterPro" id="IPR014729">
    <property type="entry name" value="Rossmann-like_a/b/a_fold"/>
</dbReference>
<feature type="binding site" evidence="12">
    <location>
        <position position="144"/>
    </location>
    <ligand>
        <name>Zn(2+)</name>
        <dbReference type="ChEBI" id="CHEBI:29105"/>
    </ligand>
</feature>
<accession>W4LA49</accession>
<keyword evidence="9 12" id="KW-0648">Protein biosynthesis</keyword>
<dbReference type="CDD" id="cd00814">
    <property type="entry name" value="MetRS_core"/>
    <property type="match status" value="1"/>
</dbReference>
<dbReference type="InterPro" id="IPR009080">
    <property type="entry name" value="tRNAsynth_Ia_anticodon-bd"/>
</dbReference>
<evidence type="ECO:0000256" key="11">
    <source>
        <dbReference type="ARBA" id="ARBA00047364"/>
    </source>
</evidence>
<dbReference type="AlphaFoldDB" id="W4LA49"/>
<evidence type="ECO:0000256" key="10">
    <source>
        <dbReference type="ARBA" id="ARBA00023146"/>
    </source>
</evidence>
<comment type="subunit">
    <text evidence="12">Monomer.</text>
</comment>
<dbReference type="Proteomes" id="UP000019141">
    <property type="component" value="Unassembled WGS sequence"/>
</dbReference>
<evidence type="ECO:0000256" key="3">
    <source>
        <dbReference type="ARBA" id="ARBA00008258"/>
    </source>
</evidence>
<comment type="cofactor">
    <cofactor evidence="12">
        <name>Zn(2+)</name>
        <dbReference type="ChEBI" id="CHEBI:29105"/>
    </cofactor>
    <text evidence="12">Binds 1 zinc ion per subunit.</text>
</comment>
<evidence type="ECO:0000256" key="2">
    <source>
        <dbReference type="ARBA" id="ARBA00004496"/>
    </source>
</evidence>
<organism evidence="15 16">
    <name type="scientific">Entotheonella factor</name>
    <dbReference type="NCBI Taxonomy" id="1429438"/>
    <lineage>
        <taxon>Bacteria</taxon>
        <taxon>Pseudomonadati</taxon>
        <taxon>Nitrospinota/Tectimicrobiota group</taxon>
        <taxon>Candidatus Tectimicrobiota</taxon>
        <taxon>Candidatus Entotheonellia</taxon>
        <taxon>Candidatus Entotheonellales</taxon>
        <taxon>Candidatus Entotheonellaceae</taxon>
        <taxon>Candidatus Entotheonella</taxon>
    </lineage>
</organism>
<dbReference type="PROSITE" id="PS00178">
    <property type="entry name" value="AA_TRNA_LIGASE_I"/>
    <property type="match status" value="1"/>
</dbReference>
<dbReference type="EC" id="6.1.1.10" evidence="12"/>
<dbReference type="PANTHER" id="PTHR45765">
    <property type="entry name" value="METHIONINE--TRNA LIGASE"/>
    <property type="match status" value="1"/>
</dbReference>
<dbReference type="Gene3D" id="3.40.50.620">
    <property type="entry name" value="HUPs"/>
    <property type="match status" value="1"/>
</dbReference>
<feature type="short sequence motif" description="'HIGH' region" evidence="12">
    <location>
        <begin position="12"/>
        <end position="22"/>
    </location>
</feature>
<protein>
    <recommendedName>
        <fullName evidence="12">Methionine--tRNA ligase</fullName>
        <ecNumber evidence="12">6.1.1.10</ecNumber>
    </recommendedName>
    <alternativeName>
        <fullName evidence="12">Methionyl-tRNA synthetase</fullName>
        <shortName evidence="12">MetRS</shortName>
    </alternativeName>
</protein>
<evidence type="ECO:0000313" key="15">
    <source>
        <dbReference type="EMBL" id="ETW94206.1"/>
    </source>
</evidence>
<keyword evidence="10 12" id="KW-0030">Aminoacyl-tRNA synthetase</keyword>
<keyword evidence="5 12" id="KW-0436">Ligase</keyword>
<keyword evidence="12" id="KW-0479">Metal-binding</keyword>
<dbReference type="InterPro" id="IPR033911">
    <property type="entry name" value="MetRS_core"/>
</dbReference>
<dbReference type="GO" id="GO:0005524">
    <property type="term" value="F:ATP binding"/>
    <property type="evidence" value="ECO:0007669"/>
    <property type="project" value="UniProtKB-UniRule"/>
</dbReference>
<feature type="domain" description="Methionyl-tRNA synthetase anticodon-binding" evidence="14">
    <location>
        <begin position="417"/>
        <end position="521"/>
    </location>
</feature>
<keyword evidence="6 12" id="KW-0547">Nucleotide-binding</keyword>
<name>W4LA49_ENTF1</name>
<dbReference type="PRINTS" id="PR01041">
    <property type="entry name" value="TRNASYNTHMET"/>
</dbReference>
<dbReference type="GO" id="GO:0004825">
    <property type="term" value="F:methionine-tRNA ligase activity"/>
    <property type="evidence" value="ECO:0007669"/>
    <property type="project" value="UniProtKB-UniRule"/>
</dbReference>
<keyword evidence="7 12" id="KW-0862">Zinc</keyword>
<feature type="binding site" evidence="12">
    <location>
        <position position="147"/>
    </location>
    <ligand>
        <name>Zn(2+)</name>
        <dbReference type="ChEBI" id="CHEBI:29105"/>
    </ligand>
</feature>
<dbReference type="InterPro" id="IPR023458">
    <property type="entry name" value="Met-tRNA_ligase_1"/>
</dbReference>
<feature type="binding site" evidence="12">
    <location>
        <position position="157"/>
    </location>
    <ligand>
        <name>Zn(2+)</name>
        <dbReference type="ChEBI" id="CHEBI:29105"/>
    </ligand>
</feature>
<evidence type="ECO:0000256" key="12">
    <source>
        <dbReference type="HAMAP-Rule" id="MF_00098"/>
    </source>
</evidence>
<comment type="catalytic activity">
    <reaction evidence="11 12">
        <text>tRNA(Met) + L-methionine + ATP = L-methionyl-tRNA(Met) + AMP + diphosphate</text>
        <dbReference type="Rhea" id="RHEA:13481"/>
        <dbReference type="Rhea" id="RHEA-COMP:9667"/>
        <dbReference type="Rhea" id="RHEA-COMP:9698"/>
        <dbReference type="ChEBI" id="CHEBI:30616"/>
        <dbReference type="ChEBI" id="CHEBI:33019"/>
        <dbReference type="ChEBI" id="CHEBI:57844"/>
        <dbReference type="ChEBI" id="CHEBI:78442"/>
        <dbReference type="ChEBI" id="CHEBI:78530"/>
        <dbReference type="ChEBI" id="CHEBI:456215"/>
        <dbReference type="EC" id="6.1.1.10"/>
    </reaction>
</comment>
<dbReference type="InterPro" id="IPR041872">
    <property type="entry name" value="Anticodon_Met"/>
</dbReference>
<dbReference type="Pfam" id="PF19303">
    <property type="entry name" value="Anticodon_3"/>
    <property type="match status" value="1"/>
</dbReference>
<evidence type="ECO:0000256" key="7">
    <source>
        <dbReference type="ARBA" id="ARBA00022833"/>
    </source>
</evidence>
<sequence>MSTPIHVSVAWPYANGDLHLGHVAGALLPADIFARYHRLKGNCVLMVSGSDAHGTPTSLEAARRGISPRELFEHYHRRSLETQQALGISHDLFTHTDTENHHRIAQTFFHRLHDAGYLYRQWQTQLYSERSGQFLPDRYVEGTCPRCGFTAARGDQCDQCTAQLEATELIHPRSTLDGSEPVPRQTEHWFLDLPAFANRLLDYLDQHAHHWRPSVLNFARHYIQSGLRGRPITRDLDWGVAVPLPNWEHKKCLYVWFEALIGYVSASIEWAQNTGQPDAWKTWWHDPKARIYNFLGKDNIPFHTIIWPAQLLGVDHLGDASSPLNLPFDIPANALLTIEQAQFSKSRGRAVWLHDLLEQYDPDVIRYYVASVLPEHDDSDFSWDELIRRTNDELIAAWGNLVHRVLTFAVKHWDGQVPAPGVPGAPEQVLRDQIAAGFVTVGERLEAVQIRAALREAMGLVRTVNGYLTQAPWFSVVTSDKTTAATTVFTALQAINSLKILLAPFLPSGAEKVHQALGYTQPLFGSQRIVTYAEDQRSHDALVYDAALASGAWAPSVLPTGQRITWSRPLYTKLEAAMA</sequence>
<dbReference type="SUPFAM" id="SSF47323">
    <property type="entry name" value="Anticodon-binding domain of a subclass of class I aminoacyl-tRNA synthetases"/>
    <property type="match status" value="1"/>
</dbReference>
<evidence type="ECO:0000256" key="9">
    <source>
        <dbReference type="ARBA" id="ARBA00022917"/>
    </source>
</evidence>
<dbReference type="GO" id="GO:0005829">
    <property type="term" value="C:cytosol"/>
    <property type="evidence" value="ECO:0007669"/>
    <property type="project" value="TreeGrafter"/>
</dbReference>
<dbReference type="NCBIfam" id="TIGR00398">
    <property type="entry name" value="metG"/>
    <property type="match status" value="1"/>
</dbReference>
<evidence type="ECO:0000313" key="16">
    <source>
        <dbReference type="Proteomes" id="UP000019141"/>
    </source>
</evidence>
<evidence type="ECO:0000256" key="8">
    <source>
        <dbReference type="ARBA" id="ARBA00022840"/>
    </source>
</evidence>
<gene>
    <name evidence="12" type="primary">metG</name>
    <name evidence="15" type="ORF">ETSY1_35855</name>
</gene>